<dbReference type="Gene3D" id="1.10.510.10">
    <property type="entry name" value="Transferase(Phosphotransferase) domain 1"/>
    <property type="match status" value="1"/>
</dbReference>
<accession>A0A8S4G7K3</accession>
<reference evidence="4" key="1">
    <citation type="submission" date="2020-11" db="EMBL/GenBank/DDBJ databases">
        <authorList>
            <person name="Whiteford S."/>
        </authorList>
    </citation>
    <scope>NUCLEOTIDE SEQUENCE</scope>
</reference>
<dbReference type="GO" id="GO:0004672">
    <property type="term" value="F:protein kinase activity"/>
    <property type="evidence" value="ECO:0007669"/>
    <property type="project" value="InterPro"/>
</dbReference>
<dbReference type="SUPFAM" id="SSF56112">
    <property type="entry name" value="Protein kinase-like (PK-like)"/>
    <property type="match status" value="2"/>
</dbReference>
<dbReference type="InterPro" id="IPR001245">
    <property type="entry name" value="Ser-Thr/Tyr_kinase_cat_dom"/>
</dbReference>
<organism evidence="4 5">
    <name type="scientific">Plutella xylostella</name>
    <name type="common">Diamondback moth</name>
    <name type="synonym">Plutella maculipennis</name>
    <dbReference type="NCBI Taxonomy" id="51655"/>
    <lineage>
        <taxon>Eukaryota</taxon>
        <taxon>Metazoa</taxon>
        <taxon>Ecdysozoa</taxon>
        <taxon>Arthropoda</taxon>
        <taxon>Hexapoda</taxon>
        <taxon>Insecta</taxon>
        <taxon>Pterygota</taxon>
        <taxon>Neoptera</taxon>
        <taxon>Endopterygota</taxon>
        <taxon>Lepidoptera</taxon>
        <taxon>Glossata</taxon>
        <taxon>Ditrysia</taxon>
        <taxon>Yponomeutoidea</taxon>
        <taxon>Plutellidae</taxon>
        <taxon>Plutella</taxon>
    </lineage>
</organism>
<dbReference type="InterPro" id="IPR050198">
    <property type="entry name" value="Non-receptor_tyrosine_kinases"/>
</dbReference>
<keyword evidence="2" id="KW-0067">ATP-binding</keyword>
<proteinExistence type="predicted"/>
<dbReference type="EMBL" id="CAJHNJ030000109">
    <property type="protein sequence ID" value="CAG9135641.1"/>
    <property type="molecule type" value="Genomic_DNA"/>
</dbReference>
<feature type="domain" description="Serine-threonine/tyrosine-protein kinase catalytic" evidence="3">
    <location>
        <begin position="1"/>
        <end position="23"/>
    </location>
</feature>
<dbReference type="PANTHER" id="PTHR24418">
    <property type="entry name" value="TYROSINE-PROTEIN KINASE"/>
    <property type="match status" value="1"/>
</dbReference>
<evidence type="ECO:0000313" key="4">
    <source>
        <dbReference type="EMBL" id="CAG9135641.1"/>
    </source>
</evidence>
<dbReference type="InterPro" id="IPR008266">
    <property type="entry name" value="Tyr_kinase_AS"/>
</dbReference>
<dbReference type="InterPro" id="IPR011009">
    <property type="entry name" value="Kinase-like_dom_sf"/>
</dbReference>
<dbReference type="GO" id="GO:0005524">
    <property type="term" value="F:ATP binding"/>
    <property type="evidence" value="ECO:0007669"/>
    <property type="project" value="UniProtKB-KW"/>
</dbReference>
<evidence type="ECO:0000256" key="1">
    <source>
        <dbReference type="ARBA" id="ARBA00022741"/>
    </source>
</evidence>
<sequence length="99" mass="11654">MDYLERCRFVHRDLAARNILLHTRWLKAWTTWSVAASCTETSPPGTYCCTPGERRCHMYTASVRCGCGRARWLKAWTNLERCRFVHRDLAARNILLHTR</sequence>
<protein>
    <submittedName>
        <fullName evidence="4">(diamondback moth) hypothetical protein</fullName>
    </submittedName>
</protein>
<gene>
    <name evidence="4" type="ORF">PLXY2_LOCUS13901</name>
</gene>
<dbReference type="AlphaFoldDB" id="A0A8S4G7K3"/>
<keyword evidence="1" id="KW-0547">Nucleotide-binding</keyword>
<evidence type="ECO:0000259" key="3">
    <source>
        <dbReference type="Pfam" id="PF07714"/>
    </source>
</evidence>
<comment type="caution">
    <text evidence="4">The sequence shown here is derived from an EMBL/GenBank/DDBJ whole genome shotgun (WGS) entry which is preliminary data.</text>
</comment>
<evidence type="ECO:0000256" key="2">
    <source>
        <dbReference type="ARBA" id="ARBA00022840"/>
    </source>
</evidence>
<dbReference type="PROSITE" id="PS00109">
    <property type="entry name" value="PROTEIN_KINASE_TYR"/>
    <property type="match status" value="2"/>
</dbReference>
<dbReference type="Pfam" id="PF07714">
    <property type="entry name" value="PK_Tyr_Ser-Thr"/>
    <property type="match status" value="1"/>
</dbReference>
<name>A0A8S4G7K3_PLUXY</name>
<dbReference type="Proteomes" id="UP000653454">
    <property type="component" value="Unassembled WGS sequence"/>
</dbReference>
<evidence type="ECO:0000313" key="5">
    <source>
        <dbReference type="Proteomes" id="UP000653454"/>
    </source>
</evidence>
<keyword evidence="5" id="KW-1185">Reference proteome</keyword>